<dbReference type="Proteomes" id="UP000830395">
    <property type="component" value="Chromosome 5"/>
</dbReference>
<accession>A0ACC5Y933</accession>
<reference evidence="1" key="1">
    <citation type="submission" date="2020-02" db="EMBL/GenBank/DDBJ databases">
        <title>Genome sequencing of the panga catfish, Pangasius djambal.</title>
        <authorList>
            <person name="Wen M."/>
            <person name="Zahm M."/>
            <person name="Roques C."/>
            <person name="Cabau C."/>
            <person name="Klopp C."/>
            <person name="Donnadieu C."/>
            <person name="Jouanno E."/>
            <person name="Avarre J.-C."/>
            <person name="Campet M."/>
            <person name="Ha T."/>
            <person name="Dugue R."/>
            <person name="Lampietro C."/>
            <person name="Louis A."/>
            <person name="Herpin A."/>
            <person name="Echchiki A."/>
            <person name="Berthelot C."/>
            <person name="Parey E."/>
            <person name="Roest-Crollius H."/>
            <person name="Braasch I."/>
            <person name="Postlethwait J.H."/>
            <person name="Bobe J."/>
            <person name="Montfort J."/>
            <person name="Bouchez O."/>
            <person name="Begum T."/>
            <person name="Schartl M."/>
            <person name="Gustiano R."/>
            <person name="Guiguen Y."/>
        </authorList>
    </citation>
    <scope>NUCLEOTIDE SEQUENCE</scope>
    <source>
        <strain evidence="1">Pdj_M5554</strain>
    </source>
</reference>
<evidence type="ECO:0000313" key="2">
    <source>
        <dbReference type="Proteomes" id="UP000830395"/>
    </source>
</evidence>
<keyword evidence="2" id="KW-1185">Reference proteome</keyword>
<feature type="non-terminal residue" evidence="1">
    <location>
        <position position="58"/>
    </location>
</feature>
<dbReference type="EMBL" id="CM040979">
    <property type="protein sequence ID" value="MCJ8732135.1"/>
    <property type="molecule type" value="Genomic_DNA"/>
</dbReference>
<comment type="caution">
    <text evidence="1">The sequence shown here is derived from an EMBL/GenBank/DDBJ whole genome shotgun (WGS) entry which is preliminary data.</text>
</comment>
<protein>
    <submittedName>
        <fullName evidence="1">Uncharacterized protein</fullName>
    </submittedName>
</protein>
<evidence type="ECO:0000313" key="1">
    <source>
        <dbReference type="EMBL" id="MCJ8732135.1"/>
    </source>
</evidence>
<organism evidence="1 2">
    <name type="scientific">Pangasius djambal</name>
    <dbReference type="NCBI Taxonomy" id="1691987"/>
    <lineage>
        <taxon>Eukaryota</taxon>
        <taxon>Metazoa</taxon>
        <taxon>Chordata</taxon>
        <taxon>Craniata</taxon>
        <taxon>Vertebrata</taxon>
        <taxon>Euteleostomi</taxon>
        <taxon>Actinopterygii</taxon>
        <taxon>Neopterygii</taxon>
        <taxon>Teleostei</taxon>
        <taxon>Ostariophysi</taxon>
        <taxon>Siluriformes</taxon>
        <taxon>Pangasiidae</taxon>
        <taxon>Pangasius</taxon>
    </lineage>
</organism>
<name>A0ACC5Y933_9TELE</name>
<sequence>MGLLGYWELGCYGIPGGSCGVSRRFLYDPSWLLVWYLVELPQLVSAKRNTQTSVMKHV</sequence>
<gene>
    <name evidence="1" type="ORF">PDJAM_G00207420</name>
</gene>
<proteinExistence type="predicted"/>